<keyword evidence="2" id="KW-1185">Reference proteome</keyword>
<dbReference type="EMBL" id="KZ820375">
    <property type="protein sequence ID" value="PWN47649.1"/>
    <property type="molecule type" value="Genomic_DNA"/>
</dbReference>
<gene>
    <name evidence="1" type="ORF">IE53DRAFT_237837</name>
</gene>
<protein>
    <submittedName>
        <fullName evidence="1">Uncharacterized protein</fullName>
    </submittedName>
</protein>
<accession>A0ACD0NPH4</accession>
<reference evidence="1 2" key="1">
    <citation type="journal article" date="2018" name="Mol. Biol. Evol.">
        <title>Broad Genomic Sampling Reveals a Smut Pathogenic Ancestry of the Fungal Clade Ustilaginomycotina.</title>
        <authorList>
            <person name="Kijpornyongpan T."/>
            <person name="Mondo S.J."/>
            <person name="Barry K."/>
            <person name="Sandor L."/>
            <person name="Lee J."/>
            <person name="Lipzen A."/>
            <person name="Pangilinan J."/>
            <person name="LaButti K."/>
            <person name="Hainaut M."/>
            <person name="Henrissat B."/>
            <person name="Grigoriev I.V."/>
            <person name="Spatafora J.W."/>
            <person name="Aime M.C."/>
        </authorList>
    </citation>
    <scope>NUCLEOTIDE SEQUENCE [LARGE SCALE GENOMIC DNA]</scope>
    <source>
        <strain evidence="1 2">SA 807</strain>
    </source>
</reference>
<organism evidence="1 2">
    <name type="scientific">Violaceomyces palustris</name>
    <dbReference type="NCBI Taxonomy" id="1673888"/>
    <lineage>
        <taxon>Eukaryota</taxon>
        <taxon>Fungi</taxon>
        <taxon>Dikarya</taxon>
        <taxon>Basidiomycota</taxon>
        <taxon>Ustilaginomycotina</taxon>
        <taxon>Ustilaginomycetes</taxon>
        <taxon>Violaceomycetales</taxon>
        <taxon>Violaceomycetaceae</taxon>
        <taxon>Violaceomyces</taxon>
    </lineage>
</organism>
<sequence length="195" mass="21535">MTTVPVPAAGLSEEDVFLGLPPELVKADKIAIVYYSFTTGLYCWDLLVTLDQDYYLVVKDRKRIRPLTVAYLVARYTILVFLVLSLLFQTTHIPDCQAMIVAIGAMYGLAQPLIASIFIARTVAVWNRNKYVIATGAAFWLLILGWSFAVPFGLFAGRIPGSKFCTNTAAKPWLTGSLASTMSNDFVMLVLLVVK</sequence>
<dbReference type="Proteomes" id="UP000245626">
    <property type="component" value="Unassembled WGS sequence"/>
</dbReference>
<evidence type="ECO:0000313" key="1">
    <source>
        <dbReference type="EMBL" id="PWN47649.1"/>
    </source>
</evidence>
<evidence type="ECO:0000313" key="2">
    <source>
        <dbReference type="Proteomes" id="UP000245626"/>
    </source>
</evidence>
<name>A0ACD0NPH4_9BASI</name>
<proteinExistence type="predicted"/>